<dbReference type="Proteomes" id="UP000256964">
    <property type="component" value="Unassembled WGS sequence"/>
</dbReference>
<sequence length="67" mass="7373">MRRTLGCLTRRNLSGHAFVNFHSMGASSCSYYGVNPYAKSSVSLFPAEPSQNQSSGHPLPQRSDDRI</sequence>
<evidence type="ECO:0000313" key="2">
    <source>
        <dbReference type="EMBL" id="RDX42798.1"/>
    </source>
</evidence>
<dbReference type="PROSITE" id="PS51257">
    <property type="entry name" value="PROKAR_LIPOPROTEIN"/>
    <property type="match status" value="1"/>
</dbReference>
<feature type="region of interest" description="Disordered" evidence="1">
    <location>
        <begin position="45"/>
        <end position="67"/>
    </location>
</feature>
<accession>A0A371CR83</accession>
<organism evidence="2 3">
    <name type="scientific">Lentinus brumalis</name>
    <dbReference type="NCBI Taxonomy" id="2498619"/>
    <lineage>
        <taxon>Eukaryota</taxon>
        <taxon>Fungi</taxon>
        <taxon>Dikarya</taxon>
        <taxon>Basidiomycota</taxon>
        <taxon>Agaricomycotina</taxon>
        <taxon>Agaricomycetes</taxon>
        <taxon>Polyporales</taxon>
        <taxon>Polyporaceae</taxon>
        <taxon>Lentinus</taxon>
    </lineage>
</organism>
<feature type="compositionally biased region" description="Polar residues" evidence="1">
    <location>
        <begin position="45"/>
        <end position="56"/>
    </location>
</feature>
<proteinExistence type="predicted"/>
<keyword evidence="3" id="KW-1185">Reference proteome</keyword>
<gene>
    <name evidence="2" type="ORF">OH76DRAFT_1410766</name>
</gene>
<name>A0A371CR83_9APHY</name>
<dbReference type="EMBL" id="KZ857476">
    <property type="protein sequence ID" value="RDX42798.1"/>
    <property type="molecule type" value="Genomic_DNA"/>
</dbReference>
<evidence type="ECO:0000256" key="1">
    <source>
        <dbReference type="SAM" id="MobiDB-lite"/>
    </source>
</evidence>
<evidence type="ECO:0000313" key="3">
    <source>
        <dbReference type="Proteomes" id="UP000256964"/>
    </source>
</evidence>
<dbReference type="AlphaFoldDB" id="A0A371CR83"/>
<protein>
    <submittedName>
        <fullName evidence="2">Uncharacterized protein</fullName>
    </submittedName>
</protein>
<reference evidence="2 3" key="1">
    <citation type="journal article" date="2018" name="Biotechnol. Biofuels">
        <title>Integrative visual omics of the white-rot fungus Polyporus brumalis exposes the biotechnological potential of its oxidative enzymes for delignifying raw plant biomass.</title>
        <authorList>
            <person name="Miyauchi S."/>
            <person name="Rancon A."/>
            <person name="Drula E."/>
            <person name="Hage H."/>
            <person name="Chaduli D."/>
            <person name="Favel A."/>
            <person name="Grisel S."/>
            <person name="Henrissat B."/>
            <person name="Herpoel-Gimbert I."/>
            <person name="Ruiz-Duenas F.J."/>
            <person name="Chevret D."/>
            <person name="Hainaut M."/>
            <person name="Lin J."/>
            <person name="Wang M."/>
            <person name="Pangilinan J."/>
            <person name="Lipzen A."/>
            <person name="Lesage-Meessen L."/>
            <person name="Navarro D."/>
            <person name="Riley R."/>
            <person name="Grigoriev I.V."/>
            <person name="Zhou S."/>
            <person name="Raouche S."/>
            <person name="Rosso M.N."/>
        </authorList>
    </citation>
    <scope>NUCLEOTIDE SEQUENCE [LARGE SCALE GENOMIC DNA]</scope>
    <source>
        <strain evidence="2 3">BRFM 1820</strain>
    </source>
</reference>